<organism evidence="1 2">
    <name type="scientific">Sphingobacterium thermophilum</name>
    <dbReference type="NCBI Taxonomy" id="768534"/>
    <lineage>
        <taxon>Bacteria</taxon>
        <taxon>Pseudomonadati</taxon>
        <taxon>Bacteroidota</taxon>
        <taxon>Sphingobacteriia</taxon>
        <taxon>Sphingobacteriales</taxon>
        <taxon>Sphingobacteriaceae</taxon>
        <taxon>Sphingobacterium</taxon>
    </lineage>
</organism>
<comment type="caution">
    <text evidence="1">The sequence shown here is derived from an EMBL/GenBank/DDBJ whole genome shotgun (WGS) entry which is preliminary data.</text>
</comment>
<keyword evidence="2" id="KW-1185">Reference proteome</keyword>
<dbReference type="Proteomes" id="UP001500394">
    <property type="component" value="Unassembled WGS sequence"/>
</dbReference>
<protein>
    <submittedName>
        <fullName evidence="1">Uncharacterized protein</fullName>
    </submittedName>
</protein>
<name>A0ABP8R3W9_9SPHI</name>
<dbReference type="RefSeq" id="WP_345067661.1">
    <property type="nucleotide sequence ID" value="NZ_BAABGR010000022.1"/>
</dbReference>
<proteinExistence type="predicted"/>
<gene>
    <name evidence="1" type="ORF">GCM10023173_17810</name>
</gene>
<accession>A0ABP8R3W9</accession>
<evidence type="ECO:0000313" key="1">
    <source>
        <dbReference type="EMBL" id="GAA4517385.1"/>
    </source>
</evidence>
<dbReference type="EMBL" id="BAABGR010000022">
    <property type="protein sequence ID" value="GAA4517385.1"/>
    <property type="molecule type" value="Genomic_DNA"/>
</dbReference>
<sequence length="265" mass="30615">MEVWQDSLYNLGKSVFGDEADVRRIESNFNFVRTLVSALKEPNAYYYTFDKLNMISIVKAPDDSFRIFSWNVPLHDGSYLYYGAVQFRAPSLKLIPLLDKTFDIKNPEKEILSPTQWYGAQYYDIAALGKNQYVLLGWKGHNAEYTKKVIDILNVEGQENISFGAPVFSDAPQHVRKIFNYNRMATMLLRYNRAKNLLEFDNLIQLDPSLGDTYKNYVPDLSHNGYKLQNGKLKYEDNIQVVNAEEDLLRQREAPKNTKSGLGLR</sequence>
<evidence type="ECO:0000313" key="2">
    <source>
        <dbReference type="Proteomes" id="UP001500394"/>
    </source>
</evidence>
<reference evidence="2" key="1">
    <citation type="journal article" date="2019" name="Int. J. Syst. Evol. Microbiol.">
        <title>The Global Catalogue of Microorganisms (GCM) 10K type strain sequencing project: providing services to taxonomists for standard genome sequencing and annotation.</title>
        <authorList>
            <consortium name="The Broad Institute Genomics Platform"/>
            <consortium name="The Broad Institute Genome Sequencing Center for Infectious Disease"/>
            <person name="Wu L."/>
            <person name="Ma J."/>
        </authorList>
    </citation>
    <scope>NUCLEOTIDE SEQUENCE [LARGE SCALE GENOMIC DNA]</scope>
    <source>
        <strain evidence="2">JCM 17858</strain>
    </source>
</reference>